<gene>
    <name evidence="1" type="primary">WBGene00092329</name>
</gene>
<reference evidence="1" key="2">
    <citation type="submission" date="2022-06" db="UniProtKB">
        <authorList>
            <consortium name="EnsemblMetazoa"/>
        </authorList>
    </citation>
    <scope>IDENTIFICATION</scope>
    <source>
        <strain evidence="1">PS312</strain>
    </source>
</reference>
<accession>A0A2A6CE57</accession>
<dbReference type="EnsemblMetazoa" id="PPA02775.1">
    <property type="protein sequence ID" value="PPA02775.1"/>
    <property type="gene ID" value="WBGene00092329"/>
</dbReference>
<dbReference type="Proteomes" id="UP000005239">
    <property type="component" value="Unassembled WGS sequence"/>
</dbReference>
<evidence type="ECO:0000313" key="1">
    <source>
        <dbReference type="EnsemblMetazoa" id="PPA02775.1"/>
    </source>
</evidence>
<name>A0A2A6CE57_PRIPA</name>
<sequence length="113" mass="12489">MLLVSLVTLCYLSLGDALKCYVGEVPWGYNAAGSVESPEFFPNGIIVPVLRECPASTRCCSNMAYLVGQRYSCTDKCPIFNGRQEIFERFPTDGGINFCQKPEGSCKFQLQLS</sequence>
<accession>A0A8R1Y9B9</accession>
<proteinExistence type="predicted"/>
<reference evidence="2" key="1">
    <citation type="journal article" date="2008" name="Nat. Genet.">
        <title>The Pristionchus pacificus genome provides a unique perspective on nematode lifestyle and parasitism.</title>
        <authorList>
            <person name="Dieterich C."/>
            <person name="Clifton S.W."/>
            <person name="Schuster L.N."/>
            <person name="Chinwalla A."/>
            <person name="Delehaunty K."/>
            <person name="Dinkelacker I."/>
            <person name="Fulton L."/>
            <person name="Fulton R."/>
            <person name="Godfrey J."/>
            <person name="Minx P."/>
            <person name="Mitreva M."/>
            <person name="Roeseler W."/>
            <person name="Tian H."/>
            <person name="Witte H."/>
            <person name="Yang S.P."/>
            <person name="Wilson R.K."/>
            <person name="Sommer R.J."/>
        </authorList>
    </citation>
    <scope>NUCLEOTIDE SEQUENCE [LARGE SCALE GENOMIC DNA]</scope>
    <source>
        <strain evidence="2">PS312</strain>
    </source>
</reference>
<dbReference type="AlphaFoldDB" id="A0A2A6CE57"/>
<protein>
    <submittedName>
        <fullName evidence="1">Uncharacterized protein</fullName>
    </submittedName>
</protein>
<keyword evidence="2" id="KW-1185">Reference proteome</keyword>
<evidence type="ECO:0000313" key="2">
    <source>
        <dbReference type="Proteomes" id="UP000005239"/>
    </source>
</evidence>
<organism evidence="1 2">
    <name type="scientific">Pristionchus pacificus</name>
    <name type="common">Parasitic nematode worm</name>
    <dbReference type="NCBI Taxonomy" id="54126"/>
    <lineage>
        <taxon>Eukaryota</taxon>
        <taxon>Metazoa</taxon>
        <taxon>Ecdysozoa</taxon>
        <taxon>Nematoda</taxon>
        <taxon>Chromadorea</taxon>
        <taxon>Rhabditida</taxon>
        <taxon>Rhabditina</taxon>
        <taxon>Diplogasteromorpha</taxon>
        <taxon>Diplogasteroidea</taxon>
        <taxon>Neodiplogasteridae</taxon>
        <taxon>Pristionchus</taxon>
    </lineage>
</organism>